<evidence type="ECO:0000256" key="5">
    <source>
        <dbReference type="ARBA" id="ARBA00022692"/>
    </source>
</evidence>
<comment type="subcellular location">
    <subcellularLocation>
        <location evidence="1">Cell membrane</location>
        <topology evidence="1">Multi-pass membrane protein</topology>
    </subcellularLocation>
</comment>
<proteinExistence type="inferred from homology"/>
<dbReference type="RefSeq" id="WP_092874076.1">
    <property type="nucleotide sequence ID" value="NZ_FOVC01000001.1"/>
</dbReference>
<evidence type="ECO:0000256" key="6">
    <source>
        <dbReference type="ARBA" id="ARBA00022989"/>
    </source>
</evidence>
<dbReference type="PANTHER" id="PTHR34979">
    <property type="entry name" value="INNER MEMBRANE PROTEIN YGAZ"/>
    <property type="match status" value="1"/>
</dbReference>
<evidence type="ECO:0000256" key="3">
    <source>
        <dbReference type="ARBA" id="ARBA00022448"/>
    </source>
</evidence>
<dbReference type="InterPro" id="IPR011606">
    <property type="entry name" value="Brnchd-chn_aa_trnsp_permease"/>
</dbReference>
<keyword evidence="6 8" id="KW-1133">Transmembrane helix</keyword>
<feature type="transmembrane region" description="Helical" evidence="8">
    <location>
        <begin position="188"/>
        <end position="214"/>
    </location>
</feature>
<dbReference type="GO" id="GO:0005886">
    <property type="term" value="C:plasma membrane"/>
    <property type="evidence" value="ECO:0007669"/>
    <property type="project" value="UniProtKB-SubCell"/>
</dbReference>
<keyword evidence="4" id="KW-1003">Cell membrane</keyword>
<keyword evidence="3" id="KW-0813">Transport</keyword>
<evidence type="ECO:0000256" key="7">
    <source>
        <dbReference type="ARBA" id="ARBA00023136"/>
    </source>
</evidence>
<keyword evidence="5 8" id="KW-0812">Transmembrane</keyword>
<protein>
    <submittedName>
        <fullName evidence="9">4-azaleucine resistance probable transporter AzlC</fullName>
    </submittedName>
</protein>
<gene>
    <name evidence="9" type="ORF">SAMN05216516_101258</name>
</gene>
<keyword evidence="7 8" id="KW-0472">Membrane</keyword>
<accession>A0A1I4UQ72</accession>
<dbReference type="EMBL" id="FOVC01000001">
    <property type="protein sequence ID" value="SFM91114.1"/>
    <property type="molecule type" value="Genomic_DNA"/>
</dbReference>
<dbReference type="STRING" id="1367852.SAMN05216516_101258"/>
<evidence type="ECO:0000313" key="9">
    <source>
        <dbReference type="EMBL" id="SFM91114.1"/>
    </source>
</evidence>
<sequence>MHWRYINKKLLKSILLICFADGIFGLSYGSTAVSYDFPLWVPAALSLLVLAGASEFLFITIVGGGGSITAALVAGLLVNARHLPFGMAVKDLIGRSPTRFLGYHIMNDESVVVGLSQKSPRRARAAFWFCGIGIFLIWPLSVILGGIIGKIIPDPASIGLDAVFPAILLALTLDALKNRQTLISALSGVTVALLASPFLPVGLPILSALSGLLIRKRKT</sequence>
<comment type="similarity">
    <text evidence="2">Belongs to the AzlC family.</text>
</comment>
<feature type="transmembrane region" description="Helical" evidence="8">
    <location>
        <begin position="56"/>
        <end position="78"/>
    </location>
</feature>
<dbReference type="GO" id="GO:1903785">
    <property type="term" value="P:L-valine transmembrane transport"/>
    <property type="evidence" value="ECO:0007669"/>
    <property type="project" value="TreeGrafter"/>
</dbReference>
<evidence type="ECO:0000313" key="10">
    <source>
        <dbReference type="Proteomes" id="UP000242222"/>
    </source>
</evidence>
<evidence type="ECO:0000256" key="4">
    <source>
        <dbReference type="ARBA" id="ARBA00022475"/>
    </source>
</evidence>
<evidence type="ECO:0000256" key="1">
    <source>
        <dbReference type="ARBA" id="ARBA00004651"/>
    </source>
</evidence>
<evidence type="ECO:0000256" key="2">
    <source>
        <dbReference type="ARBA" id="ARBA00010735"/>
    </source>
</evidence>
<dbReference type="OrthoDB" id="5195391at2"/>
<dbReference type="Pfam" id="PF03591">
    <property type="entry name" value="AzlC"/>
    <property type="match status" value="1"/>
</dbReference>
<organism evidence="9 10">
    <name type="scientific">Izhakiella capsodis</name>
    <dbReference type="NCBI Taxonomy" id="1367852"/>
    <lineage>
        <taxon>Bacteria</taxon>
        <taxon>Pseudomonadati</taxon>
        <taxon>Pseudomonadota</taxon>
        <taxon>Gammaproteobacteria</taxon>
        <taxon>Enterobacterales</taxon>
        <taxon>Erwiniaceae</taxon>
        <taxon>Izhakiella</taxon>
    </lineage>
</organism>
<evidence type="ECO:0000256" key="8">
    <source>
        <dbReference type="SAM" id="Phobius"/>
    </source>
</evidence>
<dbReference type="PANTHER" id="PTHR34979:SF1">
    <property type="entry name" value="INNER MEMBRANE PROTEIN YGAZ"/>
    <property type="match status" value="1"/>
</dbReference>
<reference evidence="10" key="1">
    <citation type="submission" date="2016-10" db="EMBL/GenBank/DDBJ databases">
        <authorList>
            <person name="Varghese N."/>
            <person name="Submissions S."/>
        </authorList>
    </citation>
    <scope>NUCLEOTIDE SEQUENCE [LARGE SCALE GENOMIC DNA]</scope>
    <source>
        <strain evidence="10">N6PO6</strain>
    </source>
</reference>
<feature type="transmembrane region" description="Helical" evidence="8">
    <location>
        <begin position="125"/>
        <end position="152"/>
    </location>
</feature>
<dbReference type="Proteomes" id="UP000242222">
    <property type="component" value="Unassembled WGS sequence"/>
</dbReference>
<keyword evidence="10" id="KW-1185">Reference proteome</keyword>
<dbReference type="AlphaFoldDB" id="A0A1I4UQ72"/>
<name>A0A1I4UQ72_9GAMM</name>